<accession>A0A7R9IT99</accession>
<proteinExistence type="predicted"/>
<protein>
    <submittedName>
        <fullName evidence="1">Uncharacterized protein</fullName>
    </submittedName>
</protein>
<reference evidence="1" key="1">
    <citation type="submission" date="2020-11" db="EMBL/GenBank/DDBJ databases">
        <authorList>
            <person name="Tran Van P."/>
        </authorList>
    </citation>
    <scope>NUCLEOTIDE SEQUENCE</scope>
</reference>
<gene>
    <name evidence="1" type="ORF">TTEB3V08_LOCUS11983</name>
</gene>
<evidence type="ECO:0000313" key="1">
    <source>
        <dbReference type="EMBL" id="CAD7464104.1"/>
    </source>
</evidence>
<name>A0A7R9IT99_9NEOP</name>
<organism evidence="1">
    <name type="scientific">Timema tahoe</name>
    <dbReference type="NCBI Taxonomy" id="61484"/>
    <lineage>
        <taxon>Eukaryota</taxon>
        <taxon>Metazoa</taxon>
        <taxon>Ecdysozoa</taxon>
        <taxon>Arthropoda</taxon>
        <taxon>Hexapoda</taxon>
        <taxon>Insecta</taxon>
        <taxon>Pterygota</taxon>
        <taxon>Neoptera</taxon>
        <taxon>Polyneoptera</taxon>
        <taxon>Phasmatodea</taxon>
        <taxon>Timematodea</taxon>
        <taxon>Timematoidea</taxon>
        <taxon>Timematidae</taxon>
        <taxon>Timema</taxon>
    </lineage>
</organism>
<dbReference type="AlphaFoldDB" id="A0A7R9IT99"/>
<sequence>MLPPCFAALASAGAGGGMRGPPHLGLFSQKGQHGLMGSMQHH</sequence>
<dbReference type="EMBL" id="OE010875">
    <property type="protein sequence ID" value="CAD7464104.1"/>
    <property type="molecule type" value="Genomic_DNA"/>
</dbReference>